<proteinExistence type="predicted"/>
<feature type="region of interest" description="Disordered" evidence="1">
    <location>
        <begin position="65"/>
        <end position="88"/>
    </location>
</feature>
<name>A0A8T9Q742_9BACT</name>
<sequence length="112" mass="11455">MKKPYSLFLGGLMAVTTFTSQAQSVAHPSAPTELVASATSTASTAHPTPEPVTAPARQAAAVLAVAPEQRQAEQQATKQPEAPTKPTKVSKGVWIAIGVGVLLAVLRIVAAS</sequence>
<accession>A0A8T9Q742</accession>
<dbReference type="AlphaFoldDB" id="A0A8T9Q742"/>
<reference evidence="4" key="1">
    <citation type="submission" date="2022-04" db="EMBL/GenBank/DDBJ databases">
        <title>Hymenobacter sp. isolated from the air.</title>
        <authorList>
            <person name="Won M."/>
            <person name="Lee C.-M."/>
            <person name="Woen H.-Y."/>
            <person name="Kwon S.-W."/>
        </authorList>
    </citation>
    <scope>NUCLEOTIDE SEQUENCE</scope>
    <source>
        <strain evidence="4">5116S-3</strain>
    </source>
</reference>
<gene>
    <name evidence="4" type="ORF">MUN79_27360</name>
</gene>
<evidence type="ECO:0000313" key="5">
    <source>
        <dbReference type="Proteomes" id="UP000831796"/>
    </source>
</evidence>
<keyword evidence="2" id="KW-0812">Transmembrane</keyword>
<dbReference type="KEGG" id="hcu:MUN79_27360"/>
<feature type="signal peptide" evidence="3">
    <location>
        <begin position="1"/>
        <end position="22"/>
    </location>
</feature>
<dbReference type="EMBL" id="CP095046">
    <property type="protein sequence ID" value="UOQ72231.1"/>
    <property type="molecule type" value="Genomic_DNA"/>
</dbReference>
<evidence type="ECO:0000256" key="1">
    <source>
        <dbReference type="SAM" id="MobiDB-lite"/>
    </source>
</evidence>
<protein>
    <submittedName>
        <fullName evidence="4">Uncharacterized protein</fullName>
    </submittedName>
</protein>
<keyword evidence="2" id="KW-1133">Transmembrane helix</keyword>
<organism evidence="4 5">
    <name type="scientific">Hymenobacter cellulosilyticus</name>
    <dbReference type="NCBI Taxonomy" id="2932248"/>
    <lineage>
        <taxon>Bacteria</taxon>
        <taxon>Pseudomonadati</taxon>
        <taxon>Bacteroidota</taxon>
        <taxon>Cytophagia</taxon>
        <taxon>Cytophagales</taxon>
        <taxon>Hymenobacteraceae</taxon>
        <taxon>Hymenobacter</taxon>
    </lineage>
</organism>
<evidence type="ECO:0000256" key="2">
    <source>
        <dbReference type="SAM" id="Phobius"/>
    </source>
</evidence>
<feature type="transmembrane region" description="Helical" evidence="2">
    <location>
        <begin position="92"/>
        <end position="110"/>
    </location>
</feature>
<keyword evidence="3" id="KW-0732">Signal</keyword>
<feature type="region of interest" description="Disordered" evidence="1">
    <location>
        <begin position="36"/>
        <end position="55"/>
    </location>
</feature>
<dbReference type="Proteomes" id="UP000831796">
    <property type="component" value="Chromosome"/>
</dbReference>
<keyword evidence="2" id="KW-0472">Membrane</keyword>
<evidence type="ECO:0000256" key="3">
    <source>
        <dbReference type="SAM" id="SignalP"/>
    </source>
</evidence>
<evidence type="ECO:0000313" key="4">
    <source>
        <dbReference type="EMBL" id="UOQ72231.1"/>
    </source>
</evidence>
<feature type="chain" id="PRO_5035925945" evidence="3">
    <location>
        <begin position="23"/>
        <end position="112"/>
    </location>
</feature>
<keyword evidence="5" id="KW-1185">Reference proteome</keyword>
<dbReference type="RefSeq" id="WP_244675622.1">
    <property type="nucleotide sequence ID" value="NZ_CP095046.1"/>
</dbReference>